<evidence type="ECO:0000313" key="8">
    <source>
        <dbReference type="EMBL" id="KAF3558324.1"/>
    </source>
</evidence>
<keyword evidence="7" id="KW-0325">Glycoprotein</keyword>
<organism evidence="8 9">
    <name type="scientific">Brassica cretica</name>
    <name type="common">Mustard</name>
    <dbReference type="NCBI Taxonomy" id="69181"/>
    <lineage>
        <taxon>Eukaryota</taxon>
        <taxon>Viridiplantae</taxon>
        <taxon>Streptophyta</taxon>
        <taxon>Embryophyta</taxon>
        <taxon>Tracheophyta</taxon>
        <taxon>Spermatophyta</taxon>
        <taxon>Magnoliopsida</taxon>
        <taxon>eudicotyledons</taxon>
        <taxon>Gunneridae</taxon>
        <taxon>Pentapetalae</taxon>
        <taxon>rosids</taxon>
        <taxon>malvids</taxon>
        <taxon>Brassicales</taxon>
        <taxon>Brassicaceae</taxon>
        <taxon>Brassiceae</taxon>
        <taxon>Brassica</taxon>
    </lineage>
</organism>
<evidence type="ECO:0000256" key="5">
    <source>
        <dbReference type="ARBA" id="ARBA00022989"/>
    </source>
</evidence>
<keyword evidence="2" id="KW-0723">Serine/threonine-protein kinase</keyword>
<accession>A0A8S9QZC3</accession>
<dbReference type="Proteomes" id="UP000712600">
    <property type="component" value="Unassembled WGS sequence"/>
</dbReference>
<dbReference type="EMBL" id="QGKX02000996">
    <property type="protein sequence ID" value="KAF3558324.1"/>
    <property type="molecule type" value="Genomic_DNA"/>
</dbReference>
<dbReference type="AlphaFoldDB" id="A0A8S9QZC3"/>
<dbReference type="GO" id="GO:0004674">
    <property type="term" value="F:protein serine/threonine kinase activity"/>
    <property type="evidence" value="ECO:0007669"/>
    <property type="project" value="UniProtKB-KW"/>
</dbReference>
<gene>
    <name evidence="8" type="ORF">F2Q69_00016254</name>
</gene>
<evidence type="ECO:0000256" key="2">
    <source>
        <dbReference type="ARBA" id="ARBA00022527"/>
    </source>
</evidence>
<proteinExistence type="predicted"/>
<evidence type="ECO:0000256" key="4">
    <source>
        <dbReference type="ARBA" id="ARBA00022729"/>
    </source>
</evidence>
<dbReference type="GO" id="GO:0016020">
    <property type="term" value="C:membrane"/>
    <property type="evidence" value="ECO:0007669"/>
    <property type="project" value="UniProtKB-SubCell"/>
</dbReference>
<name>A0A8S9QZC3_BRACR</name>
<keyword evidence="2" id="KW-0418">Kinase</keyword>
<keyword evidence="3" id="KW-0812">Transmembrane</keyword>
<comment type="subcellular location">
    <subcellularLocation>
        <location evidence="1">Membrane</location>
        <topology evidence="1">Single-pass type I membrane protein</topology>
    </subcellularLocation>
</comment>
<protein>
    <recommendedName>
        <fullName evidence="10">Serine-threonine/tyrosine-protein kinase catalytic domain-containing protein</fullName>
    </recommendedName>
</protein>
<reference evidence="8" key="1">
    <citation type="submission" date="2019-12" db="EMBL/GenBank/DDBJ databases">
        <title>Genome sequencing and annotation of Brassica cretica.</title>
        <authorList>
            <person name="Studholme D.J."/>
            <person name="Sarris P."/>
        </authorList>
    </citation>
    <scope>NUCLEOTIDE SEQUENCE</scope>
    <source>
        <strain evidence="8">PFS-109/04</strain>
        <tissue evidence="8">Leaf</tissue>
    </source>
</reference>
<comment type="caution">
    <text evidence="8">The sequence shown here is derived from an EMBL/GenBank/DDBJ whole genome shotgun (WGS) entry which is preliminary data.</text>
</comment>
<evidence type="ECO:0000256" key="3">
    <source>
        <dbReference type="ARBA" id="ARBA00022692"/>
    </source>
</evidence>
<keyword evidence="2" id="KW-0808">Transferase</keyword>
<evidence type="ECO:0008006" key="10">
    <source>
        <dbReference type="Google" id="ProtNLM"/>
    </source>
</evidence>
<keyword evidence="6" id="KW-0472">Membrane</keyword>
<keyword evidence="5" id="KW-1133">Transmembrane helix</keyword>
<evidence type="ECO:0000256" key="6">
    <source>
        <dbReference type="ARBA" id="ARBA00023136"/>
    </source>
</evidence>
<dbReference type="PANTHER" id="PTHR27009">
    <property type="entry name" value="RUST RESISTANCE KINASE LR10-RELATED"/>
    <property type="match status" value="1"/>
</dbReference>
<evidence type="ECO:0000256" key="1">
    <source>
        <dbReference type="ARBA" id="ARBA00004479"/>
    </source>
</evidence>
<sequence length="86" mass="9580">MEENEIAKKMILVSLWCIQPSPMDRPPMNRVVEMLEGSLDSLEIPSKPSMHISRGFVTDQSSCLPLFSHGEEEAGGNTETFDSINI</sequence>
<dbReference type="InterPro" id="IPR045874">
    <property type="entry name" value="LRK10/LRL21-25-like"/>
</dbReference>
<evidence type="ECO:0000256" key="7">
    <source>
        <dbReference type="ARBA" id="ARBA00023180"/>
    </source>
</evidence>
<evidence type="ECO:0000313" key="9">
    <source>
        <dbReference type="Proteomes" id="UP000712600"/>
    </source>
</evidence>
<keyword evidence="4" id="KW-0732">Signal</keyword>